<organism evidence="2">
    <name type="scientific">Bactrocera dorsalis</name>
    <name type="common">Oriental fruit fly</name>
    <name type="synonym">Dacus dorsalis</name>
    <dbReference type="NCBI Taxonomy" id="27457"/>
    <lineage>
        <taxon>Eukaryota</taxon>
        <taxon>Metazoa</taxon>
        <taxon>Ecdysozoa</taxon>
        <taxon>Arthropoda</taxon>
        <taxon>Hexapoda</taxon>
        <taxon>Insecta</taxon>
        <taxon>Pterygota</taxon>
        <taxon>Neoptera</taxon>
        <taxon>Endopterygota</taxon>
        <taxon>Diptera</taxon>
        <taxon>Brachycera</taxon>
        <taxon>Muscomorpha</taxon>
        <taxon>Tephritoidea</taxon>
        <taxon>Tephritidae</taxon>
        <taxon>Bactrocera</taxon>
        <taxon>Bactrocera</taxon>
    </lineage>
</organism>
<evidence type="ECO:0000313" key="2">
    <source>
        <dbReference type="EMBL" id="JAC53363.1"/>
    </source>
</evidence>
<protein>
    <submittedName>
        <fullName evidence="2">Uncharacterized protein</fullName>
    </submittedName>
</protein>
<evidence type="ECO:0000256" key="1">
    <source>
        <dbReference type="SAM" id="SignalP"/>
    </source>
</evidence>
<dbReference type="RefSeq" id="XP_011200306.2">
    <property type="nucleotide sequence ID" value="XM_011202004.4"/>
</dbReference>
<proteinExistence type="predicted"/>
<accession>A0A034WHW2</accession>
<dbReference type="OrthoDB" id="8060025at2759"/>
<dbReference type="KEGG" id="bdr:105224035"/>
<feature type="chain" id="PRO_5044537526" evidence="1">
    <location>
        <begin position="17"/>
        <end position="191"/>
    </location>
</feature>
<reference evidence="2" key="1">
    <citation type="journal article" date="2014" name="BMC Genomics">
        <title>Characterizing the developmental transcriptome of the oriental fruit fly, Bactrocera dorsalis (Diptera: Tephritidae) through comparative genomic analysis with Drosophila melanogaster utilizing modENCODE datasets.</title>
        <authorList>
            <person name="Geib S.M."/>
            <person name="Calla B."/>
            <person name="Hall B."/>
            <person name="Hou S."/>
            <person name="Manoukis N.C."/>
        </authorList>
    </citation>
    <scope>NUCLEOTIDE SEQUENCE</scope>
    <source>
        <strain evidence="2">Punador</strain>
    </source>
</reference>
<dbReference type="GeneID" id="105224035"/>
<sequence>MKYLVIFAAAFVCIQAAILPQITLTGSLESSEEEYSILLPAKNPLSLPGVGVINQPVVQAVKVKVPRYVTPEIKQQIITQTLAARGINLQSLGAQPKPTAAVPRQQRQVAAKGATASSGAAVVDTLTVAVNPVESGKETTVPITPDVPAVVAADREIVPQVSTLPAVPVVPDVVSVTKAPVVVPPAVVSKQ</sequence>
<dbReference type="AlphaFoldDB" id="A0A034WHW2"/>
<name>A0A034WHW2_BACDO</name>
<dbReference type="EMBL" id="GAKP01005589">
    <property type="protein sequence ID" value="JAC53363.1"/>
    <property type="molecule type" value="Transcribed_RNA"/>
</dbReference>
<feature type="signal peptide" evidence="1">
    <location>
        <begin position="1"/>
        <end position="16"/>
    </location>
</feature>
<keyword evidence="1" id="KW-0732">Signal</keyword>